<dbReference type="AlphaFoldDB" id="A0A8H6ZGI8"/>
<name>A0A8H6ZGI8_PLEOS</name>
<feature type="compositionally biased region" description="Pro residues" evidence="1">
    <location>
        <begin position="131"/>
        <end position="175"/>
    </location>
</feature>
<protein>
    <recommendedName>
        <fullName evidence="3">Aminoglycoside phosphotransferase domain-containing protein</fullName>
    </recommendedName>
</protein>
<proteinExistence type="predicted"/>
<comment type="caution">
    <text evidence="4">The sequence shown here is derived from an EMBL/GenBank/DDBJ whole genome shotgun (WGS) entry which is preliminary data.</text>
</comment>
<dbReference type="RefSeq" id="XP_036625607.1">
    <property type="nucleotide sequence ID" value="XM_036771961.1"/>
</dbReference>
<sequence length="390" mass="42727">MQFRRLSCTSVLLACAIAVFAAPAPSPMHMMERDVYQDVEVRNWGSEDMIPRYNVEDRYRAAVLEARKPPKPVARPATAPRPNTPPAPRPNAPASRPNTPPARPNTPDNAPASRPNTPPPTRPNAPVSRPNTPPASRPNTPPVQRPNKPAPRPNAPAPRPNTPPAQRPNTPPPQRPNTQPGQKPAADQCGAKSNGKSKRAFSTTCQTNSLTLGNSAITYKVDGGWPDPTNQQMVTAYAKTGKTPGLTFEDEAKWLGKVDQLLAEGTYEGHNFIVFRGVTDKSRLDATNFAEQLYPVSGQDKVAECEALVKEKLELVIREVRAYVDQFGILHTDVQPGNVLWDMAATDPTLIDWGRAKDVGKGRWSDELEADVREQAEFSHLKGGERLCGW</sequence>
<keyword evidence="5" id="KW-1185">Reference proteome</keyword>
<dbReference type="Proteomes" id="UP000623687">
    <property type="component" value="Unassembled WGS sequence"/>
</dbReference>
<evidence type="ECO:0000313" key="5">
    <source>
        <dbReference type="Proteomes" id="UP000623687"/>
    </source>
</evidence>
<feature type="compositionally biased region" description="Low complexity" evidence="1">
    <location>
        <begin position="105"/>
        <end position="115"/>
    </location>
</feature>
<accession>A0A8H6ZGI8</accession>
<evidence type="ECO:0000259" key="3">
    <source>
        <dbReference type="Pfam" id="PF01636"/>
    </source>
</evidence>
<gene>
    <name evidence="4" type="ORF">PC9H_002320</name>
</gene>
<feature type="compositionally biased region" description="Pro residues" evidence="1">
    <location>
        <begin position="82"/>
        <end position="91"/>
    </location>
</feature>
<dbReference type="PRINTS" id="PR01217">
    <property type="entry name" value="PRICHEXTENSN"/>
</dbReference>
<dbReference type="InterPro" id="IPR002575">
    <property type="entry name" value="Aminoglycoside_PTrfase"/>
</dbReference>
<reference evidence="4" key="1">
    <citation type="submission" date="2019-07" db="EMBL/GenBank/DDBJ databases">
        <authorList>
            <person name="Palmer J.M."/>
        </authorList>
    </citation>
    <scope>NUCLEOTIDE SEQUENCE</scope>
    <source>
        <strain evidence="4">PC9</strain>
    </source>
</reference>
<dbReference type="Pfam" id="PF01636">
    <property type="entry name" value="APH"/>
    <property type="match status" value="1"/>
</dbReference>
<evidence type="ECO:0000313" key="4">
    <source>
        <dbReference type="EMBL" id="KAF7416060.1"/>
    </source>
</evidence>
<evidence type="ECO:0000256" key="2">
    <source>
        <dbReference type="SAM" id="SignalP"/>
    </source>
</evidence>
<dbReference type="GeneID" id="59372161"/>
<feature type="signal peptide" evidence="2">
    <location>
        <begin position="1"/>
        <end position="21"/>
    </location>
</feature>
<dbReference type="EMBL" id="JACETU010000011">
    <property type="protein sequence ID" value="KAF7416060.1"/>
    <property type="molecule type" value="Genomic_DNA"/>
</dbReference>
<organism evidence="4 5">
    <name type="scientific">Pleurotus ostreatus</name>
    <name type="common">Oyster mushroom</name>
    <name type="synonym">White-rot fungus</name>
    <dbReference type="NCBI Taxonomy" id="5322"/>
    <lineage>
        <taxon>Eukaryota</taxon>
        <taxon>Fungi</taxon>
        <taxon>Dikarya</taxon>
        <taxon>Basidiomycota</taxon>
        <taxon>Agaricomycotina</taxon>
        <taxon>Agaricomycetes</taxon>
        <taxon>Agaricomycetidae</taxon>
        <taxon>Agaricales</taxon>
        <taxon>Pleurotineae</taxon>
        <taxon>Pleurotaceae</taxon>
        <taxon>Pleurotus</taxon>
    </lineage>
</organism>
<dbReference type="InterPro" id="IPR011009">
    <property type="entry name" value="Kinase-like_dom_sf"/>
</dbReference>
<feature type="domain" description="Aminoglycoside phosphotransferase" evidence="3">
    <location>
        <begin position="301"/>
        <end position="356"/>
    </location>
</feature>
<dbReference type="VEuPathDB" id="FungiDB:PC9H_002320"/>
<feature type="region of interest" description="Disordered" evidence="1">
    <location>
        <begin position="66"/>
        <end position="202"/>
    </location>
</feature>
<dbReference type="OrthoDB" id="10457426at2759"/>
<keyword evidence="2" id="KW-0732">Signal</keyword>
<feature type="chain" id="PRO_5034369596" description="Aminoglycoside phosphotransferase domain-containing protein" evidence="2">
    <location>
        <begin position="22"/>
        <end position="390"/>
    </location>
</feature>
<evidence type="ECO:0000256" key="1">
    <source>
        <dbReference type="SAM" id="MobiDB-lite"/>
    </source>
</evidence>
<dbReference type="SUPFAM" id="SSF56112">
    <property type="entry name" value="Protein kinase-like (PK-like)"/>
    <property type="match status" value="1"/>
</dbReference>